<dbReference type="GO" id="GO:0160136">
    <property type="term" value="F:16S rRNA pseudouridine(516) synthase activity"/>
    <property type="evidence" value="ECO:0007669"/>
    <property type="project" value="UniProtKB-EC"/>
</dbReference>
<evidence type="ECO:0000256" key="4">
    <source>
        <dbReference type="ARBA" id="ARBA00036749"/>
    </source>
</evidence>
<dbReference type="EMBL" id="CP011797">
    <property type="protein sequence ID" value="ATX77899.1"/>
    <property type="molecule type" value="Genomic_DNA"/>
</dbReference>
<keyword evidence="2 6" id="KW-0694">RNA-binding</keyword>
<gene>
    <name evidence="9" type="ORF">REIFOR_02778</name>
</gene>
<evidence type="ECO:0000259" key="8">
    <source>
        <dbReference type="Pfam" id="PF00849"/>
    </source>
</evidence>
<dbReference type="Proteomes" id="UP000229757">
    <property type="component" value="Chromosome"/>
</dbReference>
<evidence type="ECO:0000256" key="1">
    <source>
        <dbReference type="ARBA" id="ARBA00008348"/>
    </source>
</evidence>
<dbReference type="InterPro" id="IPR020094">
    <property type="entry name" value="TruA/RsuA/RluB/E/F_N"/>
</dbReference>
<dbReference type="InterPro" id="IPR020103">
    <property type="entry name" value="PsdUridine_synth_cat_dom_sf"/>
</dbReference>
<dbReference type="NCBIfam" id="TIGR00093">
    <property type="entry name" value="pseudouridine synthase"/>
    <property type="match status" value="1"/>
</dbReference>
<accession>A0A2K8KV13</accession>
<protein>
    <recommendedName>
        <fullName evidence="7">Pseudouridine synthase</fullName>
        <ecNumber evidence="7">5.4.99.-</ecNumber>
    </recommendedName>
</protein>
<dbReference type="OrthoDB" id="9807213at2"/>
<proteinExistence type="inferred from homology"/>
<dbReference type="RefSeq" id="WP_100258120.1">
    <property type="nucleotide sequence ID" value="NZ_CP011797.1"/>
</dbReference>
<dbReference type="InterPro" id="IPR042092">
    <property type="entry name" value="PsdUridine_s_RsuA/RluB/E/F_cat"/>
</dbReference>
<evidence type="ECO:0000313" key="10">
    <source>
        <dbReference type="Proteomes" id="UP000229757"/>
    </source>
</evidence>
<dbReference type="PROSITE" id="PS01149">
    <property type="entry name" value="PSI_RSU"/>
    <property type="match status" value="1"/>
</dbReference>
<keyword evidence="9" id="KW-0456">Lyase</keyword>
<evidence type="ECO:0000256" key="7">
    <source>
        <dbReference type="RuleBase" id="RU003887"/>
    </source>
</evidence>
<dbReference type="GO" id="GO:0003723">
    <property type="term" value="F:RNA binding"/>
    <property type="evidence" value="ECO:0007669"/>
    <property type="project" value="UniProtKB-KW"/>
</dbReference>
<evidence type="ECO:0000256" key="2">
    <source>
        <dbReference type="ARBA" id="ARBA00022884"/>
    </source>
</evidence>
<feature type="domain" description="Pseudouridine synthase RsuA/RluA-like" evidence="8">
    <location>
        <begin position="68"/>
        <end position="194"/>
    </location>
</feature>
<dbReference type="AlphaFoldDB" id="A0A2K8KV13"/>
<dbReference type="GO" id="GO:0016829">
    <property type="term" value="F:lyase activity"/>
    <property type="evidence" value="ECO:0007669"/>
    <property type="project" value="UniProtKB-KW"/>
</dbReference>
<keyword evidence="3 7" id="KW-0413">Isomerase</keyword>
<dbReference type="InterPro" id="IPR006145">
    <property type="entry name" value="PsdUridine_synth_RsuA/RluA"/>
</dbReference>
<keyword evidence="10" id="KW-1185">Reference proteome</keyword>
<dbReference type="PANTHER" id="PTHR47683:SF4">
    <property type="entry name" value="PSEUDOURIDINE SYNTHASE"/>
    <property type="match status" value="1"/>
</dbReference>
<dbReference type="Gene3D" id="3.30.70.580">
    <property type="entry name" value="Pseudouridine synthase I, catalytic domain, N-terminal subdomain"/>
    <property type="match status" value="1"/>
</dbReference>
<dbReference type="CDD" id="cd02553">
    <property type="entry name" value="PseudoU_synth_RsuA"/>
    <property type="match status" value="1"/>
</dbReference>
<comment type="similarity">
    <text evidence="1 7">Belongs to the pseudouridine synthase RsuA family.</text>
</comment>
<dbReference type="EC" id="5.4.99.-" evidence="7"/>
<dbReference type="InterPro" id="IPR036986">
    <property type="entry name" value="S4_RNA-bd_sf"/>
</dbReference>
<name>A0A2K8KV13_9GAMM</name>
<dbReference type="KEGG" id="rfo:REIFOR_02778"/>
<evidence type="ECO:0000313" key="9">
    <source>
        <dbReference type="EMBL" id="ATX77899.1"/>
    </source>
</evidence>
<comment type="catalytic activity">
    <reaction evidence="4">
        <text>uridine(516) in 16S rRNA = pseudouridine(516) in 16S rRNA</text>
        <dbReference type="Rhea" id="RHEA:38867"/>
        <dbReference type="Rhea" id="RHEA-COMP:10089"/>
        <dbReference type="Rhea" id="RHEA-COMP:10090"/>
        <dbReference type="ChEBI" id="CHEBI:65314"/>
        <dbReference type="ChEBI" id="CHEBI:65315"/>
        <dbReference type="EC" id="5.4.99.19"/>
    </reaction>
</comment>
<dbReference type="GO" id="GO:0006364">
    <property type="term" value="P:rRNA processing"/>
    <property type="evidence" value="ECO:0007669"/>
    <property type="project" value="UniProtKB-ARBA"/>
</dbReference>
<sequence>MVAKRGRLDRFISKACQISLRQVKPLLAQGQICVDGQWVSDAALQIDSFSTISCQGQLLQERQRVYRMLHKPVGVVSATEDPIHRTVLDLIDGPAIPGLHLAGRLDLNSTGLMLLTNDGRWSKRLSAPETKVAKHYRVGVTHPITPDYIQAFAAGMYFEFEDSTTAPVILTIVADRVADLVLTEGKYHQIKRMFGRMGNPVLSLHRFRIGGLYLNGGPDADRTSPLATDLAEGQWRDLTASELGLFVD</sequence>
<dbReference type="SUPFAM" id="SSF55174">
    <property type="entry name" value="Alpha-L RNA-binding motif"/>
    <property type="match status" value="1"/>
</dbReference>
<evidence type="ECO:0000256" key="3">
    <source>
        <dbReference type="ARBA" id="ARBA00023235"/>
    </source>
</evidence>
<evidence type="ECO:0000256" key="6">
    <source>
        <dbReference type="PROSITE-ProRule" id="PRU00182"/>
    </source>
</evidence>
<dbReference type="InterPro" id="IPR050343">
    <property type="entry name" value="RsuA_PseudoU_synthase"/>
</dbReference>
<dbReference type="Pfam" id="PF00849">
    <property type="entry name" value="PseudoU_synth_2"/>
    <property type="match status" value="1"/>
</dbReference>
<dbReference type="InterPro" id="IPR000748">
    <property type="entry name" value="PsdUridine_synth_RsuA/RluB/E/F"/>
</dbReference>
<dbReference type="GO" id="GO:0001522">
    <property type="term" value="P:pseudouridine synthesis"/>
    <property type="evidence" value="ECO:0007669"/>
    <property type="project" value="InterPro"/>
</dbReference>
<dbReference type="PROSITE" id="PS50889">
    <property type="entry name" value="S4"/>
    <property type="match status" value="1"/>
</dbReference>
<dbReference type="Gene3D" id="3.10.290.10">
    <property type="entry name" value="RNA-binding S4 domain"/>
    <property type="match status" value="1"/>
</dbReference>
<dbReference type="Gene3D" id="3.30.70.1560">
    <property type="entry name" value="Alpha-L RNA-binding motif"/>
    <property type="match status" value="1"/>
</dbReference>
<reference evidence="9 10" key="1">
    <citation type="journal article" date="2017" name="Environ. Microbiol.">
        <title>Genomic and physiological analyses of 'Reinekea forsetii' reveal a versatile opportunistic lifestyle during spring algae blooms.</title>
        <authorList>
            <person name="Avci B."/>
            <person name="Hahnke R.L."/>
            <person name="Chafee M."/>
            <person name="Fischer T."/>
            <person name="Gruber-Vodicka H."/>
            <person name="Tegetmeyer H.E."/>
            <person name="Harder J."/>
            <person name="Fuchs B.M."/>
            <person name="Amann R.I."/>
            <person name="Teeling H."/>
        </authorList>
    </citation>
    <scope>NUCLEOTIDE SEQUENCE [LARGE SCALE GENOMIC DNA]</scope>
    <source>
        <strain evidence="9 10">Hel1_31_D35</strain>
    </source>
</reference>
<dbReference type="InterPro" id="IPR018496">
    <property type="entry name" value="PsdUridine_synth_RsuA/RluB_CS"/>
</dbReference>
<dbReference type="PANTHER" id="PTHR47683">
    <property type="entry name" value="PSEUDOURIDINE SYNTHASE FAMILY PROTEIN-RELATED"/>
    <property type="match status" value="1"/>
</dbReference>
<dbReference type="SUPFAM" id="SSF55120">
    <property type="entry name" value="Pseudouridine synthase"/>
    <property type="match status" value="1"/>
</dbReference>
<organism evidence="9 10">
    <name type="scientific">Reinekea forsetii</name>
    <dbReference type="NCBI Taxonomy" id="1336806"/>
    <lineage>
        <taxon>Bacteria</taxon>
        <taxon>Pseudomonadati</taxon>
        <taxon>Pseudomonadota</taxon>
        <taxon>Gammaproteobacteria</taxon>
        <taxon>Oceanospirillales</taxon>
        <taxon>Saccharospirillaceae</taxon>
        <taxon>Reinekea</taxon>
    </lineage>
</organism>
<comment type="function">
    <text evidence="5">Responsible for synthesis of pseudouridine from uracil-516 in 16S ribosomal RNA.</text>
</comment>
<evidence type="ECO:0000256" key="5">
    <source>
        <dbReference type="ARBA" id="ARBA00037590"/>
    </source>
</evidence>